<evidence type="ECO:0000256" key="4">
    <source>
        <dbReference type="ARBA" id="ARBA00013566"/>
    </source>
</evidence>
<sequence>MIRGLQFLPCSRLFRNGPELSKVSTLKVHEGISSLLGYRHYSDKTHKTSTVSEKKFIEKQKEEMKAKHKNQPEWVKREQALTKRYGTWNPTRKLSRQQIQDIRNLKEQVPHLRTIDFANYFRINPEAIRRILKSKWVPNDNEVERIQKRSEERKLESQERKQGLRQEMNLKNERLRRSQSIHIDKITPPKPTFNYDSRNSRSPYKKKNGKGDQRDSRPRKHNRPFVQSVADVID</sequence>
<dbReference type="Proteomes" id="UP000095085">
    <property type="component" value="Unassembled WGS sequence"/>
</dbReference>
<dbReference type="RefSeq" id="XP_020075197.1">
    <property type="nucleotide sequence ID" value="XM_020218899.1"/>
</dbReference>
<dbReference type="PANTHER" id="PTHR13475">
    <property type="entry name" value="NEUGRIN"/>
    <property type="match status" value="1"/>
</dbReference>
<dbReference type="Pfam" id="PF06413">
    <property type="entry name" value="Neugrin"/>
    <property type="match status" value="1"/>
</dbReference>
<comment type="subcellular location">
    <subcellularLocation>
        <location evidence="2">Mitochondrion</location>
    </subcellularLocation>
</comment>
<name>A0A1E4RFU2_9ASCO</name>
<dbReference type="STRING" id="984485.A0A1E4RFU2"/>
<feature type="region of interest" description="Disordered" evidence="5">
    <location>
        <begin position="148"/>
        <end position="234"/>
    </location>
</feature>
<organism evidence="6 7">
    <name type="scientific">Hyphopichia burtonii NRRL Y-1933</name>
    <dbReference type="NCBI Taxonomy" id="984485"/>
    <lineage>
        <taxon>Eukaryota</taxon>
        <taxon>Fungi</taxon>
        <taxon>Dikarya</taxon>
        <taxon>Ascomycota</taxon>
        <taxon>Saccharomycotina</taxon>
        <taxon>Pichiomycetes</taxon>
        <taxon>Debaryomycetaceae</taxon>
        <taxon>Hyphopichia</taxon>
    </lineage>
</organism>
<evidence type="ECO:0000256" key="2">
    <source>
        <dbReference type="ARBA" id="ARBA00004173"/>
    </source>
</evidence>
<dbReference type="GO" id="GO:0005634">
    <property type="term" value="C:nucleus"/>
    <property type="evidence" value="ECO:0007669"/>
    <property type="project" value="TreeGrafter"/>
</dbReference>
<dbReference type="GeneID" id="30993449"/>
<dbReference type="EMBL" id="KV454543">
    <property type="protein sequence ID" value="ODV66130.1"/>
    <property type="molecule type" value="Genomic_DNA"/>
</dbReference>
<dbReference type="PANTHER" id="PTHR13475:SF3">
    <property type="entry name" value="NEUGRIN"/>
    <property type="match status" value="1"/>
</dbReference>
<proteinExistence type="inferred from homology"/>
<gene>
    <name evidence="6" type="ORF">HYPBUDRAFT_112388</name>
</gene>
<evidence type="ECO:0000256" key="5">
    <source>
        <dbReference type="SAM" id="MobiDB-lite"/>
    </source>
</evidence>
<comment type="function">
    <text evidence="1">Required for respiratory activity and maintenance and expression of the mitochondrial genome.</text>
</comment>
<dbReference type="OrthoDB" id="5578174at2759"/>
<accession>A0A1E4RFU2</accession>
<dbReference type="AlphaFoldDB" id="A0A1E4RFU2"/>
<dbReference type="GO" id="GO:0005739">
    <property type="term" value="C:mitochondrion"/>
    <property type="evidence" value="ECO:0007669"/>
    <property type="project" value="UniProtKB-SubCell"/>
</dbReference>
<evidence type="ECO:0000256" key="1">
    <source>
        <dbReference type="ARBA" id="ARBA00003548"/>
    </source>
</evidence>
<keyword evidence="7" id="KW-1185">Reference proteome</keyword>
<evidence type="ECO:0000313" key="6">
    <source>
        <dbReference type="EMBL" id="ODV66130.1"/>
    </source>
</evidence>
<reference evidence="7" key="1">
    <citation type="submission" date="2016-05" db="EMBL/GenBank/DDBJ databases">
        <title>Comparative genomics of biotechnologically important yeasts.</title>
        <authorList>
            <consortium name="DOE Joint Genome Institute"/>
            <person name="Riley R."/>
            <person name="Haridas S."/>
            <person name="Wolfe K.H."/>
            <person name="Lopes M.R."/>
            <person name="Hittinger C.T."/>
            <person name="Goker M."/>
            <person name="Salamov A."/>
            <person name="Wisecaver J."/>
            <person name="Long T.M."/>
            <person name="Aerts A.L."/>
            <person name="Barry K."/>
            <person name="Choi C."/>
            <person name="Clum A."/>
            <person name="Coughlan A.Y."/>
            <person name="Deshpande S."/>
            <person name="Douglass A.P."/>
            <person name="Hanson S.J."/>
            <person name="Klenk H.-P."/>
            <person name="Labutti K."/>
            <person name="Lapidus A."/>
            <person name="Lindquist E."/>
            <person name="Lipzen A."/>
            <person name="Meier-Kolthoff J.P."/>
            <person name="Ohm R.A."/>
            <person name="Otillar R.P."/>
            <person name="Pangilinan J."/>
            <person name="Peng Y."/>
            <person name="Rokas A."/>
            <person name="Rosa C.A."/>
            <person name="Scheuner C."/>
            <person name="Sibirny A.A."/>
            <person name="Slot J.C."/>
            <person name="Stielow J.B."/>
            <person name="Sun H."/>
            <person name="Kurtzman C.P."/>
            <person name="Blackwell M."/>
            <person name="Grigoriev I.V."/>
            <person name="Jeffries T.W."/>
        </authorList>
    </citation>
    <scope>NUCLEOTIDE SEQUENCE [LARGE SCALE GENOMIC DNA]</scope>
    <source>
        <strain evidence="7">NRRL Y-1933</strain>
    </source>
</reference>
<evidence type="ECO:0000256" key="3">
    <source>
        <dbReference type="ARBA" id="ARBA00010895"/>
    </source>
</evidence>
<comment type="similarity">
    <text evidence="3">Belongs to the RRG9 family.</text>
</comment>
<feature type="compositionally biased region" description="Basic and acidic residues" evidence="5">
    <location>
        <begin position="148"/>
        <end position="187"/>
    </location>
</feature>
<evidence type="ECO:0000313" key="7">
    <source>
        <dbReference type="Proteomes" id="UP000095085"/>
    </source>
</evidence>
<protein>
    <recommendedName>
        <fullName evidence="4">Required for respiratory growth protein 9, mitochondrial</fullName>
    </recommendedName>
</protein>
<dbReference type="InterPro" id="IPR010487">
    <property type="entry name" value="NGRN/Rrg9"/>
</dbReference>